<organism evidence="1 2">
    <name type="scientific">Maribacter flavus</name>
    <dbReference type="NCBI Taxonomy" id="1658664"/>
    <lineage>
        <taxon>Bacteria</taxon>
        <taxon>Pseudomonadati</taxon>
        <taxon>Bacteroidota</taxon>
        <taxon>Flavobacteriia</taxon>
        <taxon>Flavobacteriales</taxon>
        <taxon>Flavobacteriaceae</taxon>
        <taxon>Maribacter</taxon>
    </lineage>
</organism>
<dbReference type="Proteomes" id="UP001343698">
    <property type="component" value="Unassembled WGS sequence"/>
</dbReference>
<evidence type="ECO:0000313" key="1">
    <source>
        <dbReference type="EMBL" id="MEE1973458.1"/>
    </source>
</evidence>
<comment type="caution">
    <text evidence="1">The sequence shown here is derived from an EMBL/GenBank/DDBJ whole genome shotgun (WGS) entry which is preliminary data.</text>
</comment>
<protein>
    <submittedName>
        <fullName evidence="1">Uncharacterized protein</fullName>
    </submittedName>
</protein>
<dbReference type="EMBL" id="JAZDDF010000006">
    <property type="protein sequence ID" value="MEE1973458.1"/>
    <property type="molecule type" value="Genomic_DNA"/>
</dbReference>
<reference evidence="1 2" key="1">
    <citation type="submission" date="2024-01" db="EMBL/GenBank/DDBJ databases">
        <title>Maribacter spp. originated from different algae showed divergent polysaccharides utilization ability.</title>
        <authorList>
            <person name="Wang H."/>
            <person name="Wu Y."/>
        </authorList>
    </citation>
    <scope>NUCLEOTIDE SEQUENCE [LARGE SCALE GENOMIC DNA]</scope>
    <source>
        <strain evidence="1 2">KPT27_14</strain>
    </source>
</reference>
<gene>
    <name evidence="1" type="ORF">V1H85_13430</name>
</gene>
<evidence type="ECO:0000313" key="2">
    <source>
        <dbReference type="Proteomes" id="UP001343698"/>
    </source>
</evidence>
<dbReference type="RefSeq" id="WP_272637510.1">
    <property type="nucleotide sequence ID" value="NZ_JAZDDF010000006.1"/>
</dbReference>
<keyword evidence="2" id="KW-1185">Reference proteome</keyword>
<sequence>MRSNYDRKDARACYPLAPPFCAAAQKSIAQAVLKRPPSLIILYLMEHGLWESQIRLGCRANCAAVQHLKYTHIPRGTKMRSVGKWHHLPTEYMERAFLGFHNVRCSPGTPKKKTLFQGPCSSQSSDGTVSVCSL</sequence>
<proteinExistence type="predicted"/>
<name>A0ABU7ILB9_9FLAO</name>
<accession>A0ABU7ILB9</accession>